<accession>E6ZCJ6</accession>
<name>E6ZCJ6_9HYME</name>
<dbReference type="AlphaFoldDB" id="E6ZCJ6"/>
<protein>
    <submittedName>
        <fullName evidence="2">Venom protein Ci-35a</fullName>
    </submittedName>
</protein>
<reference evidence="2" key="1">
    <citation type="journal article" date="2010" name="BMC Genomics">
        <title>The venom composition of the parasitic wasp Chelonus inanitus resolved by combined expressed sequence tags analysis and proteomic approach.</title>
        <authorList>
            <person name="Vincent B."/>
            <person name="Kaeslin M."/>
            <person name="Roth T."/>
            <person name="Heller M."/>
            <person name="Poulain J."/>
            <person name="Cousserans F."/>
            <person name="Schaller J."/>
            <person name="Poirie M."/>
            <person name="Lanzrein B."/>
            <person name="Drezen J.-M."/>
            <person name="Moreau S.J.M."/>
        </authorList>
    </citation>
    <scope>NUCLEOTIDE SEQUENCE</scope>
    <source>
        <tissue evidence="2">Venom glands</tissue>
    </source>
</reference>
<sequence length="188" mass="21500">MFYIMWKLKIIIALAVIKESLILIDSHDLEDKSFPISYKDISWLVGIYKVLSTKSSKAHDKFQCQGILIKPTIVYATDQCLESTDSYNDLKVRTYTWNDKDNKNTTSYQQRDVIGIGPKKIYLSSSAHSISVRRLALVYLSSSFDLHSDLPYYPIQQSLTSKIMSQVDMNNCHYIGLVKDKDDGVSIL</sequence>
<keyword evidence="1" id="KW-0732">Signal</keyword>
<dbReference type="SUPFAM" id="SSF50494">
    <property type="entry name" value="Trypsin-like serine proteases"/>
    <property type="match status" value="1"/>
</dbReference>
<feature type="signal peptide" evidence="1">
    <location>
        <begin position="1"/>
        <end position="22"/>
    </location>
</feature>
<evidence type="ECO:0000256" key="1">
    <source>
        <dbReference type="SAM" id="SignalP"/>
    </source>
</evidence>
<dbReference type="InterPro" id="IPR009003">
    <property type="entry name" value="Peptidase_S1_PA"/>
</dbReference>
<dbReference type="EMBL" id="FN908677">
    <property type="protein sequence ID" value="CBM69265.1"/>
    <property type="molecule type" value="mRNA"/>
</dbReference>
<dbReference type="InterPro" id="IPR043504">
    <property type="entry name" value="Peptidase_S1_PA_chymotrypsin"/>
</dbReference>
<dbReference type="Gene3D" id="2.40.10.10">
    <property type="entry name" value="Trypsin-like serine proteases"/>
    <property type="match status" value="1"/>
</dbReference>
<feature type="non-terminal residue" evidence="2">
    <location>
        <position position="188"/>
    </location>
</feature>
<feature type="chain" id="PRO_5003214548" evidence="1">
    <location>
        <begin position="23"/>
        <end position="188"/>
    </location>
</feature>
<evidence type="ECO:0000313" key="2">
    <source>
        <dbReference type="EMBL" id="CBM69265.1"/>
    </source>
</evidence>
<organism evidence="2">
    <name type="scientific">Chelonus inanitus</name>
    <dbReference type="NCBI Taxonomy" id="49201"/>
    <lineage>
        <taxon>Eukaryota</taxon>
        <taxon>Metazoa</taxon>
        <taxon>Ecdysozoa</taxon>
        <taxon>Arthropoda</taxon>
        <taxon>Hexapoda</taxon>
        <taxon>Insecta</taxon>
        <taxon>Pterygota</taxon>
        <taxon>Neoptera</taxon>
        <taxon>Endopterygota</taxon>
        <taxon>Hymenoptera</taxon>
        <taxon>Apocrita</taxon>
        <taxon>Ichneumonoidea</taxon>
        <taxon>Braconidae</taxon>
        <taxon>Cheloninae</taxon>
        <taxon>Chelonus</taxon>
    </lineage>
</organism>
<proteinExistence type="evidence at transcript level"/>
<feature type="non-terminal residue" evidence="2">
    <location>
        <position position="1"/>
    </location>
</feature>